<evidence type="ECO:0000256" key="2">
    <source>
        <dbReference type="SAM" id="SignalP"/>
    </source>
</evidence>
<dbReference type="Pfam" id="PF21294">
    <property type="entry name" value="Polysacc_lyase_14"/>
    <property type="match status" value="1"/>
</dbReference>
<gene>
    <name evidence="4" type="ORF">FOMPIDRAFT_126099</name>
</gene>
<evidence type="ECO:0000256" key="1">
    <source>
        <dbReference type="SAM" id="MobiDB-lite"/>
    </source>
</evidence>
<feature type="chain" id="PRO_5004563063" description="Polysaccharide lyase 14 domain-containing protein" evidence="2">
    <location>
        <begin position="21"/>
        <end position="284"/>
    </location>
</feature>
<keyword evidence="2" id="KW-0732">Signal</keyword>
<feature type="compositionally biased region" description="Low complexity" evidence="1">
    <location>
        <begin position="69"/>
        <end position="83"/>
    </location>
</feature>
<keyword evidence="5" id="KW-1185">Reference proteome</keyword>
<evidence type="ECO:0000259" key="3">
    <source>
        <dbReference type="Pfam" id="PF21294"/>
    </source>
</evidence>
<dbReference type="PANTHER" id="PTHR40124:SF1">
    <property type="entry name" value="DISAGGREGATASE RELATED REPEAT PROTEIN"/>
    <property type="match status" value="1"/>
</dbReference>
<dbReference type="HOGENOM" id="CLU_049744_2_0_1"/>
<evidence type="ECO:0000313" key="5">
    <source>
        <dbReference type="Proteomes" id="UP000015241"/>
    </source>
</evidence>
<feature type="signal peptide" evidence="2">
    <location>
        <begin position="1"/>
        <end position="20"/>
    </location>
</feature>
<sequence length="284" mass="30230">MPRLALLIALLLLGSDDAIAASSPIVSPATLASMYRLTTGTTLMAPTSTMAPSDARGLSGGKIRNGGYTTSSSDPASNNTSSPVLQVTYPAGSSHDIGGAQFYALFGNSPNGWGSMLITYEVAFDAEFDWVRLPGLRGGQDEYGCSGGQAANGTNLYAYVVESREFCDTPNLICNNERYGTSIDRGVFDFEAGAPFYDWNRAIMLVQLNNPNNKANGQVEMYHLSLSNLRFRTSAAADVNIGGLFFSTFFGGSNSSWATPNTTHDLRDFQLVWATASTVASNGT</sequence>
<dbReference type="AlphaFoldDB" id="S8EIN0"/>
<proteinExistence type="predicted"/>
<reference evidence="4 5" key="1">
    <citation type="journal article" date="2012" name="Science">
        <title>The Paleozoic origin of enzymatic lignin decomposition reconstructed from 31 fungal genomes.</title>
        <authorList>
            <person name="Floudas D."/>
            <person name="Binder M."/>
            <person name="Riley R."/>
            <person name="Barry K."/>
            <person name="Blanchette R.A."/>
            <person name="Henrissat B."/>
            <person name="Martinez A.T."/>
            <person name="Otillar R."/>
            <person name="Spatafora J.W."/>
            <person name="Yadav J.S."/>
            <person name="Aerts A."/>
            <person name="Benoit I."/>
            <person name="Boyd A."/>
            <person name="Carlson A."/>
            <person name="Copeland A."/>
            <person name="Coutinho P.M."/>
            <person name="de Vries R.P."/>
            <person name="Ferreira P."/>
            <person name="Findley K."/>
            <person name="Foster B."/>
            <person name="Gaskell J."/>
            <person name="Glotzer D."/>
            <person name="Gorecki P."/>
            <person name="Heitman J."/>
            <person name="Hesse C."/>
            <person name="Hori C."/>
            <person name="Igarashi K."/>
            <person name="Jurgens J.A."/>
            <person name="Kallen N."/>
            <person name="Kersten P."/>
            <person name="Kohler A."/>
            <person name="Kuees U."/>
            <person name="Kumar T.K.A."/>
            <person name="Kuo A."/>
            <person name="LaButti K."/>
            <person name="Larrondo L.F."/>
            <person name="Lindquist E."/>
            <person name="Ling A."/>
            <person name="Lombard V."/>
            <person name="Lucas S."/>
            <person name="Lundell T."/>
            <person name="Martin R."/>
            <person name="McLaughlin D.J."/>
            <person name="Morgenstern I."/>
            <person name="Morin E."/>
            <person name="Murat C."/>
            <person name="Nagy L.G."/>
            <person name="Nolan M."/>
            <person name="Ohm R.A."/>
            <person name="Patyshakuliyeva A."/>
            <person name="Rokas A."/>
            <person name="Ruiz-Duenas F.J."/>
            <person name="Sabat G."/>
            <person name="Salamov A."/>
            <person name="Samejima M."/>
            <person name="Schmutz J."/>
            <person name="Slot J.C."/>
            <person name="St John F."/>
            <person name="Stenlid J."/>
            <person name="Sun H."/>
            <person name="Sun S."/>
            <person name="Syed K."/>
            <person name="Tsang A."/>
            <person name="Wiebenga A."/>
            <person name="Young D."/>
            <person name="Pisabarro A."/>
            <person name="Eastwood D.C."/>
            <person name="Martin F."/>
            <person name="Cullen D."/>
            <person name="Grigoriev I.V."/>
            <person name="Hibbett D.S."/>
        </authorList>
    </citation>
    <scope>NUCLEOTIDE SEQUENCE</scope>
    <source>
        <strain evidence="5">FP-58527</strain>
    </source>
</reference>
<dbReference type="OrthoDB" id="2395160at2759"/>
<dbReference type="Proteomes" id="UP000015241">
    <property type="component" value="Unassembled WGS sequence"/>
</dbReference>
<dbReference type="InterPro" id="IPR048958">
    <property type="entry name" value="Polysacc_lyase_14"/>
</dbReference>
<organism evidence="4 5">
    <name type="scientific">Fomitopsis schrenkii</name>
    <name type="common">Brown rot fungus</name>
    <dbReference type="NCBI Taxonomy" id="2126942"/>
    <lineage>
        <taxon>Eukaryota</taxon>
        <taxon>Fungi</taxon>
        <taxon>Dikarya</taxon>
        <taxon>Basidiomycota</taxon>
        <taxon>Agaricomycotina</taxon>
        <taxon>Agaricomycetes</taxon>
        <taxon>Polyporales</taxon>
        <taxon>Fomitopsis</taxon>
    </lineage>
</organism>
<accession>S8EIN0</accession>
<dbReference type="PANTHER" id="PTHR40124">
    <property type="match status" value="1"/>
</dbReference>
<evidence type="ECO:0000313" key="4">
    <source>
        <dbReference type="EMBL" id="EPT04128.1"/>
    </source>
</evidence>
<dbReference type="STRING" id="743788.S8EIN0"/>
<dbReference type="InParanoid" id="S8EIN0"/>
<dbReference type="eggNOG" id="ENOG502RZA4">
    <property type="taxonomic scope" value="Eukaryota"/>
</dbReference>
<feature type="region of interest" description="Disordered" evidence="1">
    <location>
        <begin position="46"/>
        <end position="85"/>
    </location>
</feature>
<name>S8EIN0_FOMSC</name>
<protein>
    <recommendedName>
        <fullName evidence="3">Polysaccharide lyase 14 domain-containing protein</fullName>
    </recommendedName>
</protein>
<dbReference type="EMBL" id="KE504128">
    <property type="protein sequence ID" value="EPT04128.1"/>
    <property type="molecule type" value="Genomic_DNA"/>
</dbReference>
<feature type="domain" description="Polysaccharide lyase 14" evidence="3">
    <location>
        <begin position="78"/>
        <end position="264"/>
    </location>
</feature>
<dbReference type="Gene3D" id="2.60.120.200">
    <property type="match status" value="1"/>
</dbReference>